<feature type="domain" description="D-isomer specific 2-hydroxyacid dehydrogenase NAD-binding" evidence="1">
    <location>
        <begin position="119"/>
        <end position="211"/>
    </location>
</feature>
<dbReference type="InterPro" id="IPR006140">
    <property type="entry name" value="D-isomer_DH_NAD-bd"/>
</dbReference>
<gene>
    <name evidence="2" type="ORF">H9882_04025</name>
</gene>
<dbReference type="SUPFAM" id="SSF51735">
    <property type="entry name" value="NAD(P)-binding Rossmann-fold domains"/>
    <property type="match status" value="1"/>
</dbReference>
<dbReference type="Pfam" id="PF02826">
    <property type="entry name" value="2-Hacid_dh_C"/>
    <property type="match status" value="1"/>
</dbReference>
<name>A0A948T293_9FIRM</name>
<evidence type="ECO:0000313" key="2">
    <source>
        <dbReference type="EMBL" id="MBU3806042.1"/>
    </source>
</evidence>
<dbReference type="Proteomes" id="UP000713596">
    <property type="component" value="Unassembled WGS sequence"/>
</dbReference>
<reference evidence="2" key="1">
    <citation type="journal article" date="2021" name="PeerJ">
        <title>Extensive microbial diversity within the chicken gut microbiome revealed by metagenomics and culture.</title>
        <authorList>
            <person name="Gilroy R."/>
            <person name="Ravi A."/>
            <person name="Getino M."/>
            <person name="Pursley I."/>
            <person name="Horton D.L."/>
            <person name="Alikhan N.F."/>
            <person name="Baker D."/>
            <person name="Gharbi K."/>
            <person name="Hall N."/>
            <person name="Watson M."/>
            <person name="Adriaenssens E.M."/>
            <person name="Foster-Nyarko E."/>
            <person name="Jarju S."/>
            <person name="Secka A."/>
            <person name="Antonio M."/>
            <person name="Oren A."/>
            <person name="Chaudhuri R.R."/>
            <person name="La Ragione R."/>
            <person name="Hildebrand F."/>
            <person name="Pallen M.J."/>
        </authorList>
    </citation>
    <scope>NUCLEOTIDE SEQUENCE</scope>
    <source>
        <strain evidence="2">B5_2728</strain>
    </source>
</reference>
<reference evidence="2" key="2">
    <citation type="submission" date="2021-04" db="EMBL/GenBank/DDBJ databases">
        <authorList>
            <person name="Gilroy R."/>
        </authorList>
    </citation>
    <scope>NUCLEOTIDE SEQUENCE</scope>
    <source>
        <strain evidence="2">B5_2728</strain>
    </source>
</reference>
<evidence type="ECO:0000259" key="1">
    <source>
        <dbReference type="Pfam" id="PF02826"/>
    </source>
</evidence>
<evidence type="ECO:0000313" key="3">
    <source>
        <dbReference type="Proteomes" id="UP000713596"/>
    </source>
</evidence>
<dbReference type="AlphaFoldDB" id="A0A948T293"/>
<dbReference type="GO" id="GO:0051287">
    <property type="term" value="F:NAD binding"/>
    <property type="evidence" value="ECO:0007669"/>
    <property type="project" value="InterPro"/>
</dbReference>
<comment type="caution">
    <text evidence="2">The sequence shown here is derived from an EMBL/GenBank/DDBJ whole genome shotgun (WGS) entry which is preliminary data.</text>
</comment>
<proteinExistence type="predicted"/>
<dbReference type="EMBL" id="JAHLFP010000031">
    <property type="protein sequence ID" value="MBU3806042.1"/>
    <property type="molecule type" value="Genomic_DNA"/>
</dbReference>
<organism evidence="2 3">
    <name type="scientific">Candidatus Allofournierella pullistercoris</name>
    <dbReference type="NCBI Taxonomy" id="2838597"/>
    <lineage>
        <taxon>Bacteria</taxon>
        <taxon>Bacillati</taxon>
        <taxon>Bacillota</taxon>
        <taxon>Clostridia</taxon>
        <taxon>Eubacteriales</taxon>
        <taxon>Oscillospiraceae</taxon>
        <taxon>Allofournierella</taxon>
    </lineage>
</organism>
<protein>
    <submittedName>
        <fullName evidence="2">Dipicolinic acid synthetase</fullName>
    </submittedName>
</protein>
<dbReference type="Gene3D" id="3.40.50.720">
    <property type="entry name" value="NAD(P)-binding Rossmann-like Domain"/>
    <property type="match status" value="1"/>
</dbReference>
<accession>A0A948T293</accession>
<dbReference type="InterPro" id="IPR036291">
    <property type="entry name" value="NAD(P)-bd_dom_sf"/>
</dbReference>
<sequence>MNRKPVGIFCVLGQDGRQLAAAEYLRGRGYTLVEQSQISWADYLLLPMPLSLQTEELQTLFEDAKPGLVAFAGKVSRQAMDTACRCGVKLYDYLKREELALLNAIPTAEGCIALLLQNRSRTLWNSPVLLLGYGRCAQALAQRLVALGAQVTVAARSAAQRALARSQGCQSVALDTLAVQMGRFDTVVNTIPALVLNRAMLELAMPQALLVDLASLPGGIDLQAASECPVRAIRALSLPARCAPTTAGEFVAQAVLAMLEEEE</sequence>